<feature type="region of interest" description="Disordered" evidence="1">
    <location>
        <begin position="146"/>
        <end position="185"/>
    </location>
</feature>
<dbReference type="EMBL" id="MN740362">
    <property type="protein sequence ID" value="QHU02746.1"/>
    <property type="molecule type" value="Genomic_DNA"/>
</dbReference>
<proteinExistence type="predicted"/>
<feature type="compositionally biased region" description="Polar residues" evidence="1">
    <location>
        <begin position="175"/>
        <end position="185"/>
    </location>
</feature>
<feature type="region of interest" description="Disordered" evidence="1">
    <location>
        <begin position="43"/>
        <end position="115"/>
    </location>
</feature>
<feature type="compositionally biased region" description="Polar residues" evidence="1">
    <location>
        <begin position="146"/>
        <end position="155"/>
    </location>
</feature>
<feature type="transmembrane region" description="Helical" evidence="2">
    <location>
        <begin position="13"/>
        <end position="34"/>
    </location>
</feature>
<keyword evidence="2" id="KW-0812">Transmembrane</keyword>
<organism evidence="3">
    <name type="scientific">viral metagenome</name>
    <dbReference type="NCBI Taxonomy" id="1070528"/>
    <lineage>
        <taxon>unclassified sequences</taxon>
        <taxon>metagenomes</taxon>
        <taxon>organismal metagenomes</taxon>
    </lineage>
</organism>
<evidence type="ECO:0000256" key="1">
    <source>
        <dbReference type="SAM" id="MobiDB-lite"/>
    </source>
</evidence>
<keyword evidence="2" id="KW-0472">Membrane</keyword>
<sequence length="185" mass="19360">MTVTSLLKTTKKFILDNIVLIVALLIGVLGLGLYSRTKTSELDTFEGEESTTGNDDDEVKETGDENKKQGAVAAPGVQPSNPLGTNGDFAQIQGISTSGKQLPSANKDVNKPADLLPVDQNSEWAKLNPKGQGGLEQFTTLSAAHHAGTSTSLGRNTAVGMQSVRGEEPNPRGTLPSSLSTIGQN</sequence>
<feature type="compositionally biased region" description="Acidic residues" evidence="1">
    <location>
        <begin position="43"/>
        <end position="59"/>
    </location>
</feature>
<evidence type="ECO:0000256" key="2">
    <source>
        <dbReference type="SAM" id="Phobius"/>
    </source>
</evidence>
<feature type="compositionally biased region" description="Polar residues" evidence="1">
    <location>
        <begin position="93"/>
        <end position="104"/>
    </location>
</feature>
<dbReference type="AlphaFoldDB" id="A0A6C0JDE9"/>
<reference evidence="3" key="1">
    <citation type="journal article" date="2020" name="Nature">
        <title>Giant virus diversity and host interactions through global metagenomics.</title>
        <authorList>
            <person name="Schulz F."/>
            <person name="Roux S."/>
            <person name="Paez-Espino D."/>
            <person name="Jungbluth S."/>
            <person name="Walsh D.A."/>
            <person name="Denef V.J."/>
            <person name="McMahon K.D."/>
            <person name="Konstantinidis K.T."/>
            <person name="Eloe-Fadrosh E.A."/>
            <person name="Kyrpides N.C."/>
            <person name="Woyke T."/>
        </authorList>
    </citation>
    <scope>NUCLEOTIDE SEQUENCE</scope>
    <source>
        <strain evidence="3">GVMAG-M-3300025880-76</strain>
    </source>
</reference>
<accession>A0A6C0JDE9</accession>
<keyword evidence="2" id="KW-1133">Transmembrane helix</keyword>
<evidence type="ECO:0000313" key="3">
    <source>
        <dbReference type="EMBL" id="QHU02746.1"/>
    </source>
</evidence>
<name>A0A6C0JDE9_9ZZZZ</name>
<protein>
    <submittedName>
        <fullName evidence="3">Uncharacterized protein</fullName>
    </submittedName>
</protein>